<reference evidence="1 2" key="1">
    <citation type="submission" date="2019-07" db="EMBL/GenBank/DDBJ databases">
        <authorList>
            <person name="Jastrzebski P J."/>
            <person name="Paukszto L."/>
            <person name="Jastrzebski P J."/>
        </authorList>
    </citation>
    <scope>NUCLEOTIDE SEQUENCE [LARGE SCALE GENOMIC DNA]</scope>
    <source>
        <strain evidence="1 2">WMS-il1</strain>
    </source>
</reference>
<dbReference type="AlphaFoldDB" id="A0A564ZBD3"/>
<protein>
    <submittedName>
        <fullName evidence="1">Uncharacterized protein</fullName>
    </submittedName>
</protein>
<dbReference type="Proteomes" id="UP000321570">
    <property type="component" value="Unassembled WGS sequence"/>
</dbReference>
<evidence type="ECO:0000313" key="2">
    <source>
        <dbReference type="Proteomes" id="UP000321570"/>
    </source>
</evidence>
<feature type="non-terminal residue" evidence="1">
    <location>
        <position position="164"/>
    </location>
</feature>
<sequence>GFHSVVNAAGEYPYGGIENISPDVTLRLHLLAHNQQNKVLVDECARFLCATIEETNVSEVWSAANATKNDVLIGVCAHLVSMNWEMFRTSRLFHVTTEIKDMMSLLGCPRMAWESSKSKVNALIEWRNASSVDEVRTAHTTAFRDMVPLSGIQDTPDLTNNLFV</sequence>
<gene>
    <name evidence="1" type="ORF">WMSIL1_LOCUS13898</name>
</gene>
<proteinExistence type="predicted"/>
<accession>A0A564ZBD3</accession>
<organism evidence="1 2">
    <name type="scientific">Hymenolepis diminuta</name>
    <name type="common">Rat tapeworm</name>
    <dbReference type="NCBI Taxonomy" id="6216"/>
    <lineage>
        <taxon>Eukaryota</taxon>
        <taxon>Metazoa</taxon>
        <taxon>Spiralia</taxon>
        <taxon>Lophotrochozoa</taxon>
        <taxon>Platyhelminthes</taxon>
        <taxon>Cestoda</taxon>
        <taxon>Eucestoda</taxon>
        <taxon>Cyclophyllidea</taxon>
        <taxon>Hymenolepididae</taxon>
        <taxon>Hymenolepis</taxon>
    </lineage>
</organism>
<keyword evidence="2" id="KW-1185">Reference proteome</keyword>
<name>A0A564ZBD3_HYMDI</name>
<evidence type="ECO:0000313" key="1">
    <source>
        <dbReference type="EMBL" id="VUZ56188.1"/>
    </source>
</evidence>
<dbReference type="EMBL" id="CABIJS010000700">
    <property type="protein sequence ID" value="VUZ56188.1"/>
    <property type="molecule type" value="Genomic_DNA"/>
</dbReference>
<feature type="non-terminal residue" evidence="1">
    <location>
        <position position="1"/>
    </location>
</feature>